<keyword evidence="2" id="KW-0547">Nucleotide-binding</keyword>
<proteinExistence type="inferred from homology"/>
<dbReference type="EMBL" id="BARS01045236">
    <property type="protein sequence ID" value="GAG30500.1"/>
    <property type="molecule type" value="Genomic_DNA"/>
</dbReference>
<protein>
    <recommendedName>
        <fullName evidence="6">Thermosome subunit</fullName>
    </recommendedName>
</protein>
<dbReference type="InterPro" id="IPR027409">
    <property type="entry name" value="GroEL-like_apical_dom_sf"/>
</dbReference>
<dbReference type="PRINTS" id="PR00304">
    <property type="entry name" value="TCOMPLEXTCP1"/>
</dbReference>
<dbReference type="SUPFAM" id="SSF54849">
    <property type="entry name" value="GroEL-intermediate domain like"/>
    <property type="match status" value="1"/>
</dbReference>
<dbReference type="InterPro" id="IPR017998">
    <property type="entry name" value="Chaperone_TCP-1"/>
</dbReference>
<dbReference type="InterPro" id="IPR002423">
    <property type="entry name" value="Cpn60/GroEL/TCP-1"/>
</dbReference>
<dbReference type="Gene3D" id="3.30.260.10">
    <property type="entry name" value="TCP-1-like chaperonin intermediate domain"/>
    <property type="match status" value="1"/>
</dbReference>
<evidence type="ECO:0000313" key="5">
    <source>
        <dbReference type="EMBL" id="GAG30500.1"/>
    </source>
</evidence>
<dbReference type="Gene3D" id="3.50.7.10">
    <property type="entry name" value="GroEL"/>
    <property type="match status" value="1"/>
</dbReference>
<gene>
    <name evidence="5" type="ORF">S01H1_68223</name>
</gene>
<comment type="caution">
    <text evidence="5">The sequence shown here is derived from an EMBL/GenBank/DDBJ whole genome shotgun (WGS) entry which is preliminary data.</text>
</comment>
<evidence type="ECO:0000256" key="4">
    <source>
        <dbReference type="ARBA" id="ARBA00023186"/>
    </source>
</evidence>
<dbReference type="Pfam" id="PF00118">
    <property type="entry name" value="Cpn60_TCP1"/>
    <property type="match status" value="1"/>
</dbReference>
<dbReference type="PANTHER" id="PTHR11353">
    <property type="entry name" value="CHAPERONIN"/>
    <property type="match status" value="1"/>
</dbReference>
<dbReference type="GO" id="GO:0005524">
    <property type="term" value="F:ATP binding"/>
    <property type="evidence" value="ECO:0007669"/>
    <property type="project" value="UniProtKB-KW"/>
</dbReference>
<keyword evidence="3" id="KW-0067">ATP-binding</keyword>
<organism evidence="5">
    <name type="scientific">marine sediment metagenome</name>
    <dbReference type="NCBI Taxonomy" id="412755"/>
    <lineage>
        <taxon>unclassified sequences</taxon>
        <taxon>metagenomes</taxon>
        <taxon>ecological metagenomes</taxon>
    </lineage>
</organism>
<name>X0WIN0_9ZZZZ</name>
<evidence type="ECO:0000256" key="3">
    <source>
        <dbReference type="ARBA" id="ARBA00022840"/>
    </source>
</evidence>
<dbReference type="InterPro" id="IPR027413">
    <property type="entry name" value="GROEL-like_equatorial_sf"/>
</dbReference>
<dbReference type="GO" id="GO:0140662">
    <property type="term" value="F:ATP-dependent protein folding chaperone"/>
    <property type="evidence" value="ECO:0007669"/>
    <property type="project" value="InterPro"/>
</dbReference>
<keyword evidence="4" id="KW-0143">Chaperone</keyword>
<sequence length="193" mass="20889">EQIKTGEDKMTYICGCKNPKALSILVHGGSEHVLDEIERAVMDGLGDVSCVVKSGLVVPGGGAIEVELARRLRNFGQSLTGREQLAVEEFANALEFIPTTLAENAGLDPIDILTELKAMHDSGDMNAGLNLFENKVGNVLEARIIEPYKIKIQAISSATDVATMILRIDDVIASKPDKKGKMNFSGMQQMQDM</sequence>
<evidence type="ECO:0000256" key="2">
    <source>
        <dbReference type="ARBA" id="ARBA00022741"/>
    </source>
</evidence>
<feature type="non-terminal residue" evidence="5">
    <location>
        <position position="1"/>
    </location>
</feature>
<dbReference type="InterPro" id="IPR027410">
    <property type="entry name" value="TCP-1-like_intermed_sf"/>
</dbReference>
<evidence type="ECO:0000256" key="1">
    <source>
        <dbReference type="ARBA" id="ARBA00008020"/>
    </source>
</evidence>
<evidence type="ECO:0008006" key="6">
    <source>
        <dbReference type="Google" id="ProtNLM"/>
    </source>
</evidence>
<reference evidence="5" key="1">
    <citation type="journal article" date="2014" name="Front. Microbiol.">
        <title>High frequency of phylogenetically diverse reductive dehalogenase-homologous genes in deep subseafloor sedimentary metagenomes.</title>
        <authorList>
            <person name="Kawai M."/>
            <person name="Futagami T."/>
            <person name="Toyoda A."/>
            <person name="Takaki Y."/>
            <person name="Nishi S."/>
            <person name="Hori S."/>
            <person name="Arai W."/>
            <person name="Tsubouchi T."/>
            <person name="Morono Y."/>
            <person name="Uchiyama I."/>
            <person name="Ito T."/>
            <person name="Fujiyama A."/>
            <person name="Inagaki F."/>
            <person name="Takami H."/>
        </authorList>
    </citation>
    <scope>NUCLEOTIDE SEQUENCE</scope>
    <source>
        <strain evidence="5">Expedition CK06-06</strain>
    </source>
</reference>
<dbReference type="AlphaFoldDB" id="X0WIN0"/>
<dbReference type="SUPFAM" id="SSF48592">
    <property type="entry name" value="GroEL equatorial domain-like"/>
    <property type="match status" value="1"/>
</dbReference>
<accession>X0WIN0</accession>
<comment type="similarity">
    <text evidence="1">Belongs to the TCP-1 chaperonin family.</text>
</comment>
<dbReference type="Gene3D" id="1.10.560.10">
    <property type="entry name" value="GroEL-like equatorial domain"/>
    <property type="match status" value="1"/>
</dbReference>